<keyword evidence="2" id="KW-1185">Reference proteome</keyword>
<gene>
    <name evidence="1" type="ORF">X975_26515</name>
</gene>
<dbReference type="AlphaFoldDB" id="A0A087UR84"/>
<name>A0A087UR84_STEMI</name>
<dbReference type="Proteomes" id="UP000054359">
    <property type="component" value="Unassembled WGS sequence"/>
</dbReference>
<feature type="non-terminal residue" evidence="1">
    <location>
        <position position="59"/>
    </location>
</feature>
<reference evidence="1 2" key="1">
    <citation type="submission" date="2013-11" db="EMBL/GenBank/DDBJ databases">
        <title>Genome sequencing of Stegodyphus mimosarum.</title>
        <authorList>
            <person name="Bechsgaard J."/>
        </authorList>
    </citation>
    <scope>NUCLEOTIDE SEQUENCE [LARGE SCALE GENOMIC DNA]</scope>
</reference>
<organism evidence="1 2">
    <name type="scientific">Stegodyphus mimosarum</name>
    <name type="common">African social velvet spider</name>
    <dbReference type="NCBI Taxonomy" id="407821"/>
    <lineage>
        <taxon>Eukaryota</taxon>
        <taxon>Metazoa</taxon>
        <taxon>Ecdysozoa</taxon>
        <taxon>Arthropoda</taxon>
        <taxon>Chelicerata</taxon>
        <taxon>Arachnida</taxon>
        <taxon>Araneae</taxon>
        <taxon>Araneomorphae</taxon>
        <taxon>Entelegynae</taxon>
        <taxon>Eresoidea</taxon>
        <taxon>Eresidae</taxon>
        <taxon>Stegodyphus</taxon>
    </lineage>
</organism>
<evidence type="ECO:0000313" key="1">
    <source>
        <dbReference type="EMBL" id="KFM79873.1"/>
    </source>
</evidence>
<dbReference type="EMBL" id="KK121160">
    <property type="protein sequence ID" value="KFM79873.1"/>
    <property type="molecule type" value="Genomic_DNA"/>
</dbReference>
<sequence length="59" mass="6817">MISEMMSCNEAFIAYKTFERTFTSMPHPMPCKMRSVSGTIEAHITEKCSIFVSKFLQVY</sequence>
<protein>
    <submittedName>
        <fullName evidence="1">Uncharacterized protein</fullName>
    </submittedName>
</protein>
<evidence type="ECO:0000313" key="2">
    <source>
        <dbReference type="Proteomes" id="UP000054359"/>
    </source>
</evidence>
<proteinExistence type="predicted"/>
<accession>A0A087UR84</accession>